<dbReference type="Gene3D" id="3.40.50.180">
    <property type="entry name" value="Methylesterase CheB, C-terminal domain"/>
    <property type="match status" value="1"/>
</dbReference>
<evidence type="ECO:0000256" key="5">
    <source>
        <dbReference type="ARBA" id="ARBA00022741"/>
    </source>
</evidence>
<evidence type="ECO:0000256" key="4">
    <source>
        <dbReference type="ARBA" id="ARBA00022679"/>
    </source>
</evidence>
<evidence type="ECO:0000256" key="8">
    <source>
        <dbReference type="PROSITE-ProRule" id="PRU00050"/>
    </source>
</evidence>
<evidence type="ECO:0000259" key="10">
    <source>
        <dbReference type="PROSITE" id="PS50122"/>
    </source>
</evidence>
<feature type="domain" description="CheR-type methyltransferase" evidence="11">
    <location>
        <begin position="217"/>
        <end position="455"/>
    </location>
</feature>
<dbReference type="SUPFAM" id="SSF55874">
    <property type="entry name" value="ATPase domain of HSP90 chaperone/DNA topoisomerase II/histidine kinase"/>
    <property type="match status" value="1"/>
</dbReference>
<feature type="domain" description="CheB-type methylesterase" evidence="10">
    <location>
        <begin position="2"/>
        <end position="168"/>
    </location>
</feature>
<comment type="caution">
    <text evidence="8">Lacks conserved residue(s) required for the propagation of feature annotation.</text>
</comment>
<evidence type="ECO:0000256" key="1">
    <source>
        <dbReference type="ARBA" id="ARBA00000085"/>
    </source>
</evidence>
<feature type="compositionally biased region" description="Basic and acidic residues" evidence="9">
    <location>
        <begin position="639"/>
        <end position="656"/>
    </location>
</feature>
<evidence type="ECO:0000313" key="13">
    <source>
        <dbReference type="Proteomes" id="UP000244940"/>
    </source>
</evidence>
<reference evidence="12 13" key="1">
    <citation type="submission" date="2018-05" db="EMBL/GenBank/DDBJ databases">
        <title>Pararhodobacter marina sp. nov., isolated from deep-sea water of the Indian Ocean.</title>
        <authorList>
            <person name="Lai Q.Sr."/>
            <person name="Liu X."/>
            <person name="Shao Z."/>
        </authorList>
    </citation>
    <scope>NUCLEOTIDE SEQUENCE [LARGE SCALE GENOMIC DNA]</scope>
    <source>
        <strain evidence="12 13">CIC4N-9</strain>
    </source>
</reference>
<dbReference type="SUPFAM" id="SSF47757">
    <property type="entry name" value="Chemotaxis receptor methyltransferase CheR, N-terminal domain"/>
    <property type="match status" value="1"/>
</dbReference>
<dbReference type="InterPro" id="IPR022642">
    <property type="entry name" value="CheR_C"/>
</dbReference>
<evidence type="ECO:0000256" key="7">
    <source>
        <dbReference type="ARBA" id="ARBA00022840"/>
    </source>
</evidence>
<evidence type="ECO:0000256" key="9">
    <source>
        <dbReference type="SAM" id="MobiDB-lite"/>
    </source>
</evidence>
<feature type="region of interest" description="Disordered" evidence="9">
    <location>
        <begin position="673"/>
        <end position="699"/>
    </location>
</feature>
<dbReference type="Proteomes" id="UP000244940">
    <property type="component" value="Unassembled WGS sequence"/>
</dbReference>
<dbReference type="SMART" id="SM00911">
    <property type="entry name" value="HWE_HK"/>
    <property type="match status" value="1"/>
</dbReference>
<dbReference type="Pfam" id="PF13596">
    <property type="entry name" value="PAS_10"/>
    <property type="match status" value="1"/>
</dbReference>
<keyword evidence="5" id="KW-0547">Nucleotide-binding</keyword>
<dbReference type="GeneID" id="94363560"/>
<organism evidence="12 13">
    <name type="scientific">Pararhodobacter marinus</name>
    <dbReference type="NCBI Taxonomy" id="2184063"/>
    <lineage>
        <taxon>Bacteria</taxon>
        <taxon>Pseudomonadati</taxon>
        <taxon>Pseudomonadota</taxon>
        <taxon>Alphaproteobacteria</taxon>
        <taxon>Rhodobacterales</taxon>
        <taxon>Paracoccaceae</taxon>
        <taxon>Pararhodobacter</taxon>
    </lineage>
</organism>
<dbReference type="Gene3D" id="3.30.565.10">
    <property type="entry name" value="Histidine kinase-like ATPase, C-terminal domain"/>
    <property type="match status" value="1"/>
</dbReference>
<dbReference type="InterPro" id="IPR000780">
    <property type="entry name" value="CheR_MeTrfase"/>
</dbReference>
<dbReference type="PRINTS" id="PR00996">
    <property type="entry name" value="CHERMTFRASE"/>
</dbReference>
<dbReference type="InterPro" id="IPR000673">
    <property type="entry name" value="Sig_transdc_resp-reg_Me-estase"/>
</dbReference>
<dbReference type="PANTHER" id="PTHR24422:SF27">
    <property type="entry name" value="PROTEIN-GLUTAMATE O-METHYLTRANSFERASE"/>
    <property type="match status" value="1"/>
</dbReference>
<evidence type="ECO:0000313" key="12">
    <source>
        <dbReference type="EMBL" id="PWE31719.1"/>
    </source>
</evidence>
<dbReference type="Pfam" id="PF01739">
    <property type="entry name" value="CheR"/>
    <property type="match status" value="1"/>
</dbReference>
<dbReference type="SMART" id="SM00138">
    <property type="entry name" value="MeTrc"/>
    <property type="match status" value="1"/>
</dbReference>
<dbReference type="RefSeq" id="WP_109531520.1">
    <property type="nucleotide sequence ID" value="NZ_QEYD01000001.1"/>
</dbReference>
<keyword evidence="4" id="KW-0808">Transferase</keyword>
<dbReference type="SUPFAM" id="SSF55785">
    <property type="entry name" value="PYP-like sensor domain (PAS domain)"/>
    <property type="match status" value="1"/>
</dbReference>
<dbReference type="PROSITE" id="PS50123">
    <property type="entry name" value="CHER"/>
    <property type="match status" value="1"/>
</dbReference>
<name>A0A2U2CIR6_9RHOB</name>
<dbReference type="CDD" id="cd02440">
    <property type="entry name" value="AdoMet_MTases"/>
    <property type="match status" value="1"/>
</dbReference>
<dbReference type="PROSITE" id="PS50122">
    <property type="entry name" value="CHEB"/>
    <property type="match status" value="1"/>
</dbReference>
<dbReference type="OrthoDB" id="9816309at2"/>
<dbReference type="EC" id="2.7.13.3" evidence="2"/>
<dbReference type="Pfam" id="PF07536">
    <property type="entry name" value="HWE_HK"/>
    <property type="match status" value="1"/>
</dbReference>
<dbReference type="InterPro" id="IPR035965">
    <property type="entry name" value="PAS-like_dom_sf"/>
</dbReference>
<dbReference type="AlphaFoldDB" id="A0A2U2CIR6"/>
<dbReference type="GO" id="GO:0004673">
    <property type="term" value="F:protein histidine kinase activity"/>
    <property type="evidence" value="ECO:0007669"/>
    <property type="project" value="UniProtKB-EC"/>
</dbReference>
<feature type="compositionally biased region" description="Polar residues" evidence="9">
    <location>
        <begin position="677"/>
        <end position="690"/>
    </location>
</feature>
<dbReference type="SUPFAM" id="SSF52738">
    <property type="entry name" value="Methylesterase CheB, C-terminal domain"/>
    <property type="match status" value="1"/>
</dbReference>
<comment type="catalytic activity">
    <reaction evidence="1">
        <text>ATP + protein L-histidine = ADP + protein N-phospho-L-histidine.</text>
        <dbReference type="EC" id="2.7.13.3"/>
    </reaction>
</comment>
<dbReference type="GO" id="GO:0005524">
    <property type="term" value="F:ATP binding"/>
    <property type="evidence" value="ECO:0007669"/>
    <property type="project" value="UniProtKB-KW"/>
</dbReference>
<keyword evidence="6" id="KW-0418">Kinase</keyword>
<dbReference type="InterPro" id="IPR035909">
    <property type="entry name" value="CheB_C"/>
</dbReference>
<dbReference type="Gene3D" id="3.30.450.20">
    <property type="entry name" value="PAS domain"/>
    <property type="match status" value="1"/>
</dbReference>
<dbReference type="InterPro" id="IPR022641">
    <property type="entry name" value="CheR_N"/>
</dbReference>
<dbReference type="InterPro" id="IPR029063">
    <property type="entry name" value="SAM-dependent_MTases_sf"/>
</dbReference>
<dbReference type="GO" id="GO:0006935">
    <property type="term" value="P:chemotaxis"/>
    <property type="evidence" value="ECO:0007669"/>
    <property type="project" value="InterPro"/>
</dbReference>
<dbReference type="SUPFAM" id="SSF53335">
    <property type="entry name" value="S-adenosyl-L-methionine-dependent methyltransferases"/>
    <property type="match status" value="1"/>
</dbReference>
<dbReference type="InterPro" id="IPR011102">
    <property type="entry name" value="Sig_transdc_His_kinase_HWE"/>
</dbReference>
<dbReference type="InterPro" id="IPR036890">
    <property type="entry name" value="HATPase_C_sf"/>
</dbReference>
<dbReference type="GO" id="GO:0005737">
    <property type="term" value="C:cytoplasm"/>
    <property type="evidence" value="ECO:0007669"/>
    <property type="project" value="InterPro"/>
</dbReference>
<proteinExistence type="predicted"/>
<dbReference type="GO" id="GO:0008757">
    <property type="term" value="F:S-adenosylmethionine-dependent methyltransferase activity"/>
    <property type="evidence" value="ECO:0007669"/>
    <property type="project" value="InterPro"/>
</dbReference>
<dbReference type="GO" id="GO:0008984">
    <property type="term" value="F:protein-glutamate methylesterase activity"/>
    <property type="evidence" value="ECO:0007669"/>
    <property type="project" value="InterPro"/>
</dbReference>
<protein>
    <recommendedName>
        <fullName evidence="2">histidine kinase</fullName>
        <ecNumber evidence="2">2.7.13.3</ecNumber>
    </recommendedName>
</protein>
<dbReference type="GO" id="GO:0000156">
    <property type="term" value="F:phosphorelay response regulator activity"/>
    <property type="evidence" value="ECO:0007669"/>
    <property type="project" value="InterPro"/>
</dbReference>
<accession>A0A2U2CIR6</accession>
<evidence type="ECO:0000256" key="6">
    <source>
        <dbReference type="ARBA" id="ARBA00022777"/>
    </source>
</evidence>
<comment type="caution">
    <text evidence="12">The sequence shown here is derived from an EMBL/GenBank/DDBJ whole genome shotgun (WGS) entry which is preliminary data.</text>
</comment>
<keyword evidence="3" id="KW-0597">Phosphoprotein</keyword>
<dbReference type="EMBL" id="QEYD01000001">
    <property type="protein sequence ID" value="PWE31719.1"/>
    <property type="molecule type" value="Genomic_DNA"/>
</dbReference>
<keyword evidence="7" id="KW-0067">ATP-binding</keyword>
<evidence type="ECO:0000259" key="11">
    <source>
        <dbReference type="PROSITE" id="PS50123"/>
    </source>
</evidence>
<keyword evidence="13" id="KW-1185">Reference proteome</keyword>
<sequence length="1030" mass="114117">MPDSRYPIVAIGCSTGAAETLRAFFGAFTEEPGFAMIVIPPVETHGWEDLCKELSTGSPVKFAMAEDGVRVLAGHAYLIPHHCAATFRDGALHLSVPQPGEHAPRPIDNFFASLAEDRREYAVGVLLAGEDGDGTLGSKAIREVGGLTLARVTKAEPMDTAAMPESAVSSDVVDLEMQPEAMPHRLEVFARSFRALSDARSAGDAHRAAELDRIHHEICALLTAHSSHDFSGYKTRSFFRRVYRRLQVRQLQTLDAYLELLRKDPVEIGNLFRDLLINVTNFFRDAEAFAQLERQIVPLLFEGKSRGDTLRIWVPGCSTGEEVYSLAILLREHMDRIETPPQVQIFATDIDEAALSVARTGRYPDSLLAEVSPERVKRFFKPDGDSRVVTAEIRELCIFSPHSLVRDPPFSRMDMVSCRNLLIYFGPDVQRHVIPTFHYSLRPGGYLFLGSSESIGPHGDLFATIDKKHRIYQAREHVGRSLKVPALTGPSRARNFSEGTASMPKERMGSLRSRIESRILERYAPAHVAVTSDADIVYYSAGTGRVLEAPQGAPSRHLLTLARHGLRLDLRGALRECVRTQTRVTRQGLRIESEGEPIQLVDISIEPLGDSKGADLLYLVVFDLRGSPDAEAIPQTGDDEARRHGEYEQELRDTKERLQSTIEEYETALEELKSSNEELTSVNEEMQSANEELEASKEESQSLNEELNTINAELNHKIDELDRANSDLQNLFESTGIATIFLDEALVIRSFTPAAAAFFNLRNSDIGRPLTDLSGAQEYPDLHAEIDRVFRLGEPDQRQLGADADGRHYLLRLNPYRTGSAAIDGVVVTFVDVTQLAEAEQHQQVLVDELNHRVKNLLLVVTAISRRTLERSPDLETFGQAFTGRLEALNRTYGTLSRESWKNASLAGILADELRPHGEQAFSLEGEDLNLSPQMGLSLAMAVHELATNAMKYGALSAEGGTVTVSWSVDAGRLRIRWRETGGPPVTPPEDKGFGSELLHGEIEYRLQGTLTLAFPPEGLDVQIEVPLGT</sequence>
<dbReference type="Gene3D" id="3.40.50.150">
    <property type="entry name" value="Vaccinia Virus protein VP39"/>
    <property type="match status" value="1"/>
</dbReference>
<dbReference type="InterPro" id="IPR050903">
    <property type="entry name" value="Bact_Chemotaxis_MeTrfase"/>
</dbReference>
<evidence type="ECO:0000256" key="3">
    <source>
        <dbReference type="ARBA" id="ARBA00022553"/>
    </source>
</evidence>
<feature type="region of interest" description="Disordered" evidence="9">
    <location>
        <begin position="630"/>
        <end position="656"/>
    </location>
</feature>
<dbReference type="Pfam" id="PF01339">
    <property type="entry name" value="CheB_methylest"/>
    <property type="match status" value="1"/>
</dbReference>
<dbReference type="Pfam" id="PF03705">
    <property type="entry name" value="CheR_N"/>
    <property type="match status" value="1"/>
</dbReference>
<dbReference type="PANTHER" id="PTHR24422">
    <property type="entry name" value="CHEMOTAXIS PROTEIN METHYLTRANSFERASE"/>
    <property type="match status" value="1"/>
</dbReference>
<evidence type="ECO:0000256" key="2">
    <source>
        <dbReference type="ARBA" id="ARBA00012438"/>
    </source>
</evidence>
<gene>
    <name evidence="12" type="ORF">C4N9_01525</name>
</gene>